<dbReference type="Proteomes" id="UP000593579">
    <property type="component" value="Unassembled WGS sequence"/>
</dbReference>
<accession>A0A7J9CDV2</accession>
<reference evidence="1 2" key="1">
    <citation type="journal article" date="2019" name="Genome Biol. Evol.">
        <title>Insights into the evolution of the New World diploid cottons (Gossypium, subgenus Houzingenia) based on genome sequencing.</title>
        <authorList>
            <person name="Grover C.E."/>
            <person name="Arick M.A. 2nd"/>
            <person name="Thrash A."/>
            <person name="Conover J.L."/>
            <person name="Sanders W.S."/>
            <person name="Peterson D.G."/>
            <person name="Frelichowski J.E."/>
            <person name="Scheffler J.A."/>
            <person name="Scheffler B.E."/>
            <person name="Wendel J.F."/>
        </authorList>
    </citation>
    <scope>NUCLEOTIDE SEQUENCE [LARGE SCALE GENOMIC DNA]</scope>
    <source>
        <strain evidence="1">5</strain>
        <tissue evidence="1">Leaf</tissue>
    </source>
</reference>
<keyword evidence="2" id="KW-1185">Reference proteome</keyword>
<gene>
    <name evidence="1" type="ORF">Gogos_009065</name>
</gene>
<name>A0A7J9CDV2_GOSGO</name>
<proteinExistence type="predicted"/>
<dbReference type="AlphaFoldDB" id="A0A7J9CDV2"/>
<comment type="caution">
    <text evidence="1">The sequence shown here is derived from an EMBL/GenBank/DDBJ whole genome shotgun (WGS) entry which is preliminary data.</text>
</comment>
<organism evidence="1 2">
    <name type="scientific">Gossypium gossypioides</name>
    <name type="common">Mexican cotton</name>
    <name type="synonym">Selera gossypioides</name>
    <dbReference type="NCBI Taxonomy" id="34282"/>
    <lineage>
        <taxon>Eukaryota</taxon>
        <taxon>Viridiplantae</taxon>
        <taxon>Streptophyta</taxon>
        <taxon>Embryophyta</taxon>
        <taxon>Tracheophyta</taxon>
        <taxon>Spermatophyta</taxon>
        <taxon>Magnoliopsida</taxon>
        <taxon>eudicotyledons</taxon>
        <taxon>Gunneridae</taxon>
        <taxon>Pentapetalae</taxon>
        <taxon>rosids</taxon>
        <taxon>malvids</taxon>
        <taxon>Malvales</taxon>
        <taxon>Malvaceae</taxon>
        <taxon>Malvoideae</taxon>
        <taxon>Gossypium</taxon>
    </lineage>
</organism>
<dbReference type="EMBL" id="JABEZY010000009">
    <property type="protein sequence ID" value="MBA0746558.1"/>
    <property type="molecule type" value="Genomic_DNA"/>
</dbReference>
<evidence type="ECO:0000313" key="1">
    <source>
        <dbReference type="EMBL" id="MBA0746558.1"/>
    </source>
</evidence>
<dbReference type="OrthoDB" id="10444433at2759"/>
<evidence type="ECO:0000313" key="2">
    <source>
        <dbReference type="Proteomes" id="UP000593579"/>
    </source>
</evidence>
<sequence>MWGVPSLWKTFNYSWDYRWMGPYSLGPLNLLI</sequence>
<feature type="non-terminal residue" evidence="1">
    <location>
        <position position="32"/>
    </location>
</feature>
<protein>
    <submittedName>
        <fullName evidence="1">Uncharacterized protein</fullName>
    </submittedName>
</protein>